<feature type="signal peptide" evidence="1">
    <location>
        <begin position="1"/>
        <end position="28"/>
    </location>
</feature>
<protein>
    <recommendedName>
        <fullName evidence="4">Transglycosylase-like protein with SLT domain</fullName>
    </recommendedName>
</protein>
<comment type="caution">
    <text evidence="2">The sequence shown here is derived from an EMBL/GenBank/DDBJ whole genome shotgun (WGS) entry which is preliminary data.</text>
</comment>
<feature type="chain" id="PRO_5046255294" description="Transglycosylase-like protein with SLT domain" evidence="1">
    <location>
        <begin position="29"/>
        <end position="122"/>
    </location>
</feature>
<organism evidence="2 3">
    <name type="scientific">Kitasatospora nipponensis</name>
    <dbReference type="NCBI Taxonomy" id="258049"/>
    <lineage>
        <taxon>Bacteria</taxon>
        <taxon>Bacillati</taxon>
        <taxon>Actinomycetota</taxon>
        <taxon>Actinomycetes</taxon>
        <taxon>Kitasatosporales</taxon>
        <taxon>Streptomycetaceae</taxon>
        <taxon>Kitasatospora</taxon>
    </lineage>
</organism>
<dbReference type="Proteomes" id="UP001500037">
    <property type="component" value="Unassembled WGS sequence"/>
</dbReference>
<dbReference type="Gene3D" id="1.10.530.10">
    <property type="match status" value="1"/>
</dbReference>
<sequence>MRKSAALLTTAVGIVAIGAAIAPTAASAATPQSLAASIVPANQLASFDQIISHESGWNVTATNPSSGAYGLGQALPGNKMASAGADWQTSASTQIKWAYDYMNGRYGSPNQAWAYWQIHHNY</sequence>
<dbReference type="SUPFAM" id="SSF53955">
    <property type="entry name" value="Lysozyme-like"/>
    <property type="match status" value="1"/>
</dbReference>
<evidence type="ECO:0000313" key="3">
    <source>
        <dbReference type="Proteomes" id="UP001500037"/>
    </source>
</evidence>
<evidence type="ECO:0000256" key="1">
    <source>
        <dbReference type="SAM" id="SignalP"/>
    </source>
</evidence>
<evidence type="ECO:0000313" key="2">
    <source>
        <dbReference type="EMBL" id="GAA1234234.1"/>
    </source>
</evidence>
<accession>A0ABN1W3P3</accession>
<proteinExistence type="predicted"/>
<dbReference type="InterPro" id="IPR023346">
    <property type="entry name" value="Lysozyme-like_dom_sf"/>
</dbReference>
<gene>
    <name evidence="2" type="ORF">GCM10009665_25620</name>
</gene>
<reference evidence="2 3" key="1">
    <citation type="journal article" date="2019" name="Int. J. Syst. Evol. Microbiol.">
        <title>The Global Catalogue of Microorganisms (GCM) 10K type strain sequencing project: providing services to taxonomists for standard genome sequencing and annotation.</title>
        <authorList>
            <consortium name="The Broad Institute Genomics Platform"/>
            <consortium name="The Broad Institute Genome Sequencing Center for Infectious Disease"/>
            <person name="Wu L."/>
            <person name="Ma J."/>
        </authorList>
    </citation>
    <scope>NUCLEOTIDE SEQUENCE [LARGE SCALE GENOMIC DNA]</scope>
    <source>
        <strain evidence="2 3">JCM 13004</strain>
    </source>
</reference>
<dbReference type="EMBL" id="BAAALF010000034">
    <property type="protein sequence ID" value="GAA1234234.1"/>
    <property type="molecule type" value="Genomic_DNA"/>
</dbReference>
<keyword evidence="1" id="KW-0732">Signal</keyword>
<evidence type="ECO:0008006" key="4">
    <source>
        <dbReference type="Google" id="ProtNLM"/>
    </source>
</evidence>
<name>A0ABN1W3P3_9ACTN</name>
<keyword evidence="3" id="KW-1185">Reference proteome</keyword>